<reference evidence="1 2" key="1">
    <citation type="submission" date="2019-11" db="EMBL/GenBank/DDBJ databases">
        <authorList>
            <person name="Li X.-J."/>
            <person name="Feng X.-M."/>
        </authorList>
    </citation>
    <scope>NUCLEOTIDE SEQUENCE [LARGE SCALE GENOMIC DNA]</scope>
    <source>
        <strain evidence="1 2">XMNu-373</strain>
    </source>
</reference>
<accession>A0A7K3M505</accession>
<protein>
    <submittedName>
        <fullName evidence="1">Uncharacterized protein</fullName>
    </submittedName>
</protein>
<proteinExistence type="predicted"/>
<sequence>MDSARRDKDLDGLRRDDAREGARRLLEARGRCRMVFDGTTTQTLEKGQLDGEELPGPTAMVKLFLDTAVDRGGLVAEKKHTHLLYGYLSSAAHPTLFRLRQLRRVSEESAALKIEVEPHHAQQPALLTAMLYHLVLRSFVNYFGYPSQRCERLADQIDEVFSGSTI</sequence>
<evidence type="ECO:0000313" key="1">
    <source>
        <dbReference type="EMBL" id="NDL58326.1"/>
    </source>
</evidence>
<dbReference type="AlphaFoldDB" id="A0A7K3M505"/>
<dbReference type="EMBL" id="WLZY01000004">
    <property type="protein sequence ID" value="NDL58326.1"/>
    <property type="molecule type" value="Genomic_DNA"/>
</dbReference>
<name>A0A7K3M505_9ACTN</name>
<dbReference type="RefSeq" id="WP_162450984.1">
    <property type="nucleotide sequence ID" value="NZ_WLZY01000004.1"/>
</dbReference>
<keyword evidence="2" id="KW-1185">Reference proteome</keyword>
<evidence type="ECO:0000313" key="2">
    <source>
        <dbReference type="Proteomes" id="UP000460435"/>
    </source>
</evidence>
<dbReference type="Proteomes" id="UP000460435">
    <property type="component" value="Unassembled WGS sequence"/>
</dbReference>
<comment type="caution">
    <text evidence="1">The sequence shown here is derived from an EMBL/GenBank/DDBJ whole genome shotgun (WGS) entry which is preliminary data.</text>
</comment>
<gene>
    <name evidence="1" type="ORF">F7O44_14735</name>
</gene>
<organism evidence="1 2">
    <name type="scientific">Phytoactinopolyspora mesophila</name>
    <dbReference type="NCBI Taxonomy" id="2650750"/>
    <lineage>
        <taxon>Bacteria</taxon>
        <taxon>Bacillati</taxon>
        <taxon>Actinomycetota</taxon>
        <taxon>Actinomycetes</taxon>
        <taxon>Jiangellales</taxon>
        <taxon>Jiangellaceae</taxon>
        <taxon>Phytoactinopolyspora</taxon>
    </lineage>
</organism>